<evidence type="ECO:0008006" key="3">
    <source>
        <dbReference type="Google" id="ProtNLM"/>
    </source>
</evidence>
<proteinExistence type="predicted"/>
<protein>
    <recommendedName>
        <fullName evidence="3">Reverse transcriptase zinc-binding domain-containing protein</fullName>
    </recommendedName>
</protein>
<evidence type="ECO:0000313" key="1">
    <source>
        <dbReference type="EMBL" id="CAH0101565.1"/>
    </source>
</evidence>
<accession>A0A8J2WHA4</accession>
<organism evidence="1 2">
    <name type="scientific">Daphnia galeata</name>
    <dbReference type="NCBI Taxonomy" id="27404"/>
    <lineage>
        <taxon>Eukaryota</taxon>
        <taxon>Metazoa</taxon>
        <taxon>Ecdysozoa</taxon>
        <taxon>Arthropoda</taxon>
        <taxon>Crustacea</taxon>
        <taxon>Branchiopoda</taxon>
        <taxon>Diplostraca</taxon>
        <taxon>Cladocera</taxon>
        <taxon>Anomopoda</taxon>
        <taxon>Daphniidae</taxon>
        <taxon>Daphnia</taxon>
    </lineage>
</organism>
<dbReference type="AlphaFoldDB" id="A0A8J2WHA4"/>
<dbReference type="EMBL" id="CAKKLH010000060">
    <property type="protein sequence ID" value="CAH0101565.1"/>
    <property type="molecule type" value="Genomic_DNA"/>
</dbReference>
<sequence length="221" mass="24534">MHCTLQSQGKDTPTLFQPASSLSLTEAHALGQSCQLFLACHSSSPGCVLARLWADQPTRGDPYAEALPSKSLATKAFSTLLSEVWNKEWISSPNGATTRMFFPEVASAALLLRHRSYAVTFQLLSGHCALNSHQHRFGFSASPACLCGYNNETLAHYLFSCPLFSLLWQNLKDTVVSNYISWPPSLCEFPKSSVLFNALTLFVKKSKRLMFNRPQRTSRVP</sequence>
<name>A0A8J2WHA4_9CRUS</name>
<dbReference type="OrthoDB" id="409048at2759"/>
<evidence type="ECO:0000313" key="2">
    <source>
        <dbReference type="Proteomes" id="UP000789390"/>
    </source>
</evidence>
<comment type="caution">
    <text evidence="1">The sequence shown here is derived from an EMBL/GenBank/DDBJ whole genome shotgun (WGS) entry which is preliminary data.</text>
</comment>
<keyword evidence="2" id="KW-1185">Reference proteome</keyword>
<gene>
    <name evidence="1" type="ORF">DGAL_LOCUS3900</name>
</gene>
<dbReference type="Proteomes" id="UP000789390">
    <property type="component" value="Unassembled WGS sequence"/>
</dbReference>
<reference evidence="1" key="1">
    <citation type="submission" date="2021-11" db="EMBL/GenBank/DDBJ databases">
        <authorList>
            <person name="Schell T."/>
        </authorList>
    </citation>
    <scope>NUCLEOTIDE SEQUENCE</scope>
    <source>
        <strain evidence="1">M5</strain>
    </source>
</reference>